<dbReference type="Proteomes" id="UP000283509">
    <property type="component" value="Unassembled WGS sequence"/>
</dbReference>
<proteinExistence type="predicted"/>
<keyword evidence="2" id="KW-0472">Membrane</keyword>
<evidence type="ECO:0000256" key="1">
    <source>
        <dbReference type="SAM" id="MobiDB-lite"/>
    </source>
</evidence>
<evidence type="ECO:0000313" key="3">
    <source>
        <dbReference type="EMBL" id="ROT78821.1"/>
    </source>
</evidence>
<feature type="transmembrane region" description="Helical" evidence="2">
    <location>
        <begin position="48"/>
        <end position="67"/>
    </location>
</feature>
<comment type="caution">
    <text evidence="3">The sequence shown here is derived from an EMBL/GenBank/DDBJ whole genome shotgun (WGS) entry which is preliminary data.</text>
</comment>
<reference evidence="3 4" key="2">
    <citation type="submission" date="2019-01" db="EMBL/GenBank/DDBJ databases">
        <title>The decoding of complex shrimp genome reveals the adaptation for benthos swimmer, frequently molting mechanism and breeding impact on genome.</title>
        <authorList>
            <person name="Sun Y."/>
            <person name="Gao Y."/>
            <person name="Yu Y."/>
        </authorList>
    </citation>
    <scope>NUCLEOTIDE SEQUENCE [LARGE SCALE GENOMIC DNA]</scope>
    <source>
        <tissue evidence="3">Muscle</tissue>
    </source>
</reference>
<dbReference type="OrthoDB" id="6380821at2759"/>
<keyword evidence="2" id="KW-0812">Transmembrane</keyword>
<keyword evidence="2" id="KW-1133">Transmembrane helix</keyword>
<name>A0A3R7P8Y5_PENVA</name>
<dbReference type="EMBL" id="QCYY01001327">
    <property type="protein sequence ID" value="ROT78821.1"/>
    <property type="molecule type" value="Genomic_DNA"/>
</dbReference>
<reference evidence="3 4" key="1">
    <citation type="submission" date="2018-04" db="EMBL/GenBank/DDBJ databases">
        <authorList>
            <person name="Zhang X."/>
            <person name="Yuan J."/>
            <person name="Li F."/>
            <person name="Xiang J."/>
        </authorList>
    </citation>
    <scope>NUCLEOTIDE SEQUENCE [LARGE SCALE GENOMIC DNA]</scope>
    <source>
        <tissue evidence="3">Muscle</tissue>
    </source>
</reference>
<feature type="transmembrane region" description="Helical" evidence="2">
    <location>
        <begin position="20"/>
        <end position="42"/>
    </location>
</feature>
<evidence type="ECO:0000313" key="4">
    <source>
        <dbReference type="Proteomes" id="UP000283509"/>
    </source>
</evidence>
<sequence length="276" mass="29837">MSTRSSEQTAWPARVLRWRVIAGIAAPLVLLGGVGLNTFFILREDWNSVLASSLFFFSVFQLLYWYLRAKTLCSNRRQVRSGFVQPSESPREVLDEPPPYEEVIKTEAPPPAYYTVVSEAYTAVPSPVSRTFSTFSLPAASPSTSSEKSKGSKQALSSSCIPVHKASGRVSSAPRPTQPEGDVLATPGGRRAASQGREHTDSSSIHSEENNSTRQLTTVASSTPDPIRAALVRAQEAQSGARPGQPALRRSQRHLGQPSPAPPAPTHRQTHPGARA</sequence>
<organism evidence="3 4">
    <name type="scientific">Penaeus vannamei</name>
    <name type="common">Whiteleg shrimp</name>
    <name type="synonym">Litopenaeus vannamei</name>
    <dbReference type="NCBI Taxonomy" id="6689"/>
    <lineage>
        <taxon>Eukaryota</taxon>
        <taxon>Metazoa</taxon>
        <taxon>Ecdysozoa</taxon>
        <taxon>Arthropoda</taxon>
        <taxon>Crustacea</taxon>
        <taxon>Multicrustacea</taxon>
        <taxon>Malacostraca</taxon>
        <taxon>Eumalacostraca</taxon>
        <taxon>Eucarida</taxon>
        <taxon>Decapoda</taxon>
        <taxon>Dendrobranchiata</taxon>
        <taxon>Penaeoidea</taxon>
        <taxon>Penaeidae</taxon>
        <taxon>Penaeus</taxon>
    </lineage>
</organism>
<gene>
    <name evidence="3" type="ORF">C7M84_002448</name>
</gene>
<protein>
    <submittedName>
        <fullName evidence="3">Uncharacterized protein</fullName>
    </submittedName>
</protein>
<keyword evidence="4" id="KW-1185">Reference proteome</keyword>
<accession>A0A3R7P8Y5</accession>
<evidence type="ECO:0000256" key="2">
    <source>
        <dbReference type="SAM" id="Phobius"/>
    </source>
</evidence>
<dbReference type="AlphaFoldDB" id="A0A3R7P8Y5"/>
<feature type="compositionally biased region" description="Basic and acidic residues" evidence="1">
    <location>
        <begin position="196"/>
        <end position="211"/>
    </location>
</feature>
<feature type="region of interest" description="Disordered" evidence="1">
    <location>
        <begin position="136"/>
        <end position="276"/>
    </location>
</feature>
<feature type="compositionally biased region" description="Polar residues" evidence="1">
    <location>
        <begin position="212"/>
        <end position="224"/>
    </location>
</feature>